<dbReference type="Proteomes" id="UP000807025">
    <property type="component" value="Unassembled WGS sequence"/>
</dbReference>
<reference evidence="2" key="1">
    <citation type="submission" date="2020-11" db="EMBL/GenBank/DDBJ databases">
        <authorList>
            <consortium name="DOE Joint Genome Institute"/>
            <person name="Ahrendt S."/>
            <person name="Riley R."/>
            <person name="Andreopoulos W."/>
            <person name="Labutti K."/>
            <person name="Pangilinan J."/>
            <person name="Ruiz-Duenas F.J."/>
            <person name="Barrasa J.M."/>
            <person name="Sanchez-Garcia M."/>
            <person name="Camarero S."/>
            <person name="Miyauchi S."/>
            <person name="Serrano A."/>
            <person name="Linde D."/>
            <person name="Babiker R."/>
            <person name="Drula E."/>
            <person name="Ayuso-Fernandez I."/>
            <person name="Pacheco R."/>
            <person name="Padilla G."/>
            <person name="Ferreira P."/>
            <person name="Barriuso J."/>
            <person name="Kellner H."/>
            <person name="Castanera R."/>
            <person name="Alfaro M."/>
            <person name="Ramirez L."/>
            <person name="Pisabarro A.G."/>
            <person name="Kuo A."/>
            <person name="Tritt A."/>
            <person name="Lipzen A."/>
            <person name="He G."/>
            <person name="Yan M."/>
            <person name="Ng V."/>
            <person name="Cullen D."/>
            <person name="Martin F."/>
            <person name="Rosso M.-N."/>
            <person name="Henrissat B."/>
            <person name="Hibbett D."/>
            <person name="Martinez A.T."/>
            <person name="Grigoriev I.V."/>
        </authorList>
    </citation>
    <scope>NUCLEOTIDE SEQUENCE</scope>
    <source>
        <strain evidence="2">ATCC 90797</strain>
    </source>
</reference>
<keyword evidence="3" id="KW-1185">Reference proteome</keyword>
<feature type="region of interest" description="Disordered" evidence="1">
    <location>
        <begin position="1"/>
        <end position="74"/>
    </location>
</feature>
<accession>A0A9P5ZXZ2</accession>
<evidence type="ECO:0000256" key="1">
    <source>
        <dbReference type="SAM" id="MobiDB-lite"/>
    </source>
</evidence>
<dbReference type="EMBL" id="MU154556">
    <property type="protein sequence ID" value="KAF9496070.1"/>
    <property type="molecule type" value="Genomic_DNA"/>
</dbReference>
<organism evidence="2 3">
    <name type="scientific">Pleurotus eryngii</name>
    <name type="common">Boletus of the steppes</name>
    <dbReference type="NCBI Taxonomy" id="5323"/>
    <lineage>
        <taxon>Eukaryota</taxon>
        <taxon>Fungi</taxon>
        <taxon>Dikarya</taxon>
        <taxon>Basidiomycota</taxon>
        <taxon>Agaricomycotina</taxon>
        <taxon>Agaricomycetes</taxon>
        <taxon>Agaricomycetidae</taxon>
        <taxon>Agaricales</taxon>
        <taxon>Pleurotineae</taxon>
        <taxon>Pleurotaceae</taxon>
        <taxon>Pleurotus</taxon>
    </lineage>
</organism>
<protein>
    <submittedName>
        <fullName evidence="2">Uncharacterized protein</fullName>
    </submittedName>
</protein>
<feature type="compositionally biased region" description="Acidic residues" evidence="1">
    <location>
        <begin position="164"/>
        <end position="177"/>
    </location>
</feature>
<name>A0A9P5ZXZ2_PLEER</name>
<dbReference type="AlphaFoldDB" id="A0A9P5ZXZ2"/>
<evidence type="ECO:0000313" key="2">
    <source>
        <dbReference type="EMBL" id="KAF9496070.1"/>
    </source>
</evidence>
<gene>
    <name evidence="2" type="ORF">BDN71DRAFT_1506217</name>
</gene>
<feature type="compositionally biased region" description="Basic and acidic residues" evidence="1">
    <location>
        <begin position="127"/>
        <end position="155"/>
    </location>
</feature>
<comment type="caution">
    <text evidence="2">The sequence shown here is derived from an EMBL/GenBank/DDBJ whole genome shotgun (WGS) entry which is preliminary data.</text>
</comment>
<dbReference type="OrthoDB" id="2402960at2759"/>
<evidence type="ECO:0000313" key="3">
    <source>
        <dbReference type="Proteomes" id="UP000807025"/>
    </source>
</evidence>
<proteinExistence type="predicted"/>
<feature type="region of interest" description="Disordered" evidence="1">
    <location>
        <begin position="127"/>
        <end position="177"/>
    </location>
</feature>
<feature type="compositionally biased region" description="Basic and acidic residues" evidence="1">
    <location>
        <begin position="44"/>
        <end position="74"/>
    </location>
</feature>
<sequence>MPEDDTSPNTLGLAFDQLKIDETKVQASTVAEEPEQPAPPVDAGEPRTEKKKPYLNHERVKTGGAQRDKLTEDELTERMARIKAQNDKIKQRRLDVEADEDAFRKMQESERAKIALNKKVQETVNRTREQNAKRKMDKIQSREWDSGKPAADWKHAAPTNKEAETEDEVATGAEVEEERSLQAERFQLLNLSQNKQYLKHHDSVLILGPYFMHRLTSSATHLFSFRLKAP</sequence>